<feature type="transmembrane region" description="Helical" evidence="8">
    <location>
        <begin position="150"/>
        <end position="170"/>
    </location>
</feature>
<evidence type="ECO:0000256" key="7">
    <source>
        <dbReference type="ARBA" id="ARBA00023136"/>
    </source>
</evidence>
<proteinExistence type="inferred from homology"/>
<evidence type="ECO:0000256" key="5">
    <source>
        <dbReference type="ARBA" id="ARBA00022692"/>
    </source>
</evidence>
<evidence type="ECO:0000256" key="4">
    <source>
        <dbReference type="ARBA" id="ARBA00022544"/>
    </source>
</evidence>
<feature type="transmembrane region" description="Helical" evidence="8">
    <location>
        <begin position="273"/>
        <end position="294"/>
    </location>
</feature>
<protein>
    <submittedName>
        <fullName evidence="9">Spore germination protein</fullName>
    </submittedName>
</protein>
<name>A0A1I2GWN4_9BACL</name>
<dbReference type="RefSeq" id="WP_046229241.1">
    <property type="nucleotide sequence ID" value="NZ_FONN01000018.1"/>
</dbReference>
<keyword evidence="6 8" id="KW-1133">Transmembrane helix</keyword>
<accession>A0A1I2GWN4</accession>
<feature type="transmembrane region" description="Helical" evidence="8">
    <location>
        <begin position="83"/>
        <end position="109"/>
    </location>
</feature>
<dbReference type="EMBL" id="FONN01000018">
    <property type="protein sequence ID" value="SFF21036.1"/>
    <property type="molecule type" value="Genomic_DNA"/>
</dbReference>
<evidence type="ECO:0000256" key="1">
    <source>
        <dbReference type="ARBA" id="ARBA00004141"/>
    </source>
</evidence>
<comment type="similarity">
    <text evidence="2">Belongs to the amino acid-polyamine-organocation (APC) superfamily. Spore germination protein (SGP) (TC 2.A.3.9) family.</text>
</comment>
<dbReference type="GO" id="GO:0016020">
    <property type="term" value="C:membrane"/>
    <property type="evidence" value="ECO:0007669"/>
    <property type="project" value="UniProtKB-SubCell"/>
</dbReference>
<feature type="transmembrane region" description="Helical" evidence="8">
    <location>
        <begin position="336"/>
        <end position="358"/>
    </location>
</feature>
<dbReference type="Gene3D" id="1.20.1740.10">
    <property type="entry name" value="Amino acid/polyamine transporter I"/>
    <property type="match status" value="1"/>
</dbReference>
<evidence type="ECO:0000256" key="2">
    <source>
        <dbReference type="ARBA" id="ARBA00007998"/>
    </source>
</evidence>
<dbReference type="Proteomes" id="UP000183410">
    <property type="component" value="Unassembled WGS sequence"/>
</dbReference>
<dbReference type="OrthoDB" id="2716906at2"/>
<sequence length="367" mass="41306">MFIRNDDKITTTQTSIFITDTVLGAGILTLPRGVIEAAKTPDVWLSVLLGGFIVIMVTMVMVKLSQQFPNHTVYQYSKRIVGTIPGGILGVCLIGYYIIIAGFEVRIFAEITMYYLLEGTPIWAIIIPFIWVGTYICFGGINAIARVFQIIFPISIFILVLSYFLSIRLFDIDNLRPVLGEGVLPVFKGLKSTVLIFTGCEVIMTLVAHMQHPERAVRATFAGIGIPFVLYLMTVIVVVGGMSVDSVMNSTWPTIDLLRSFEITGLIFERFEFPFLVIWMMQLFCNFTSFYFNASLGISQVFRLKIHPVIFGLIPVIFITTMLPERINDVFKLGDTIGKMGIFLFFLVPVLLTVILLFRKKVLNHHV</sequence>
<feature type="transmembrane region" description="Helical" evidence="8">
    <location>
        <begin position="221"/>
        <end position="244"/>
    </location>
</feature>
<dbReference type="PANTHER" id="PTHR34975">
    <property type="entry name" value="SPORE GERMINATION PROTEIN A2"/>
    <property type="match status" value="1"/>
</dbReference>
<keyword evidence="5 8" id="KW-0812">Transmembrane</keyword>
<dbReference type="GO" id="GO:0009847">
    <property type="term" value="P:spore germination"/>
    <property type="evidence" value="ECO:0007669"/>
    <property type="project" value="InterPro"/>
</dbReference>
<keyword evidence="10" id="KW-1185">Reference proteome</keyword>
<feature type="transmembrane region" description="Helical" evidence="8">
    <location>
        <begin position="43"/>
        <end position="62"/>
    </location>
</feature>
<dbReference type="PANTHER" id="PTHR34975:SF2">
    <property type="entry name" value="SPORE GERMINATION PROTEIN A2"/>
    <property type="match status" value="1"/>
</dbReference>
<dbReference type="NCBIfam" id="TIGR00912">
    <property type="entry name" value="2A0309"/>
    <property type="match status" value="1"/>
</dbReference>
<evidence type="ECO:0000256" key="3">
    <source>
        <dbReference type="ARBA" id="ARBA00022448"/>
    </source>
</evidence>
<feature type="transmembrane region" description="Helical" evidence="8">
    <location>
        <begin position="306"/>
        <end position="324"/>
    </location>
</feature>
<evidence type="ECO:0000313" key="9">
    <source>
        <dbReference type="EMBL" id="SFF21036.1"/>
    </source>
</evidence>
<gene>
    <name evidence="9" type="ORF">SAMN04487969_11851</name>
</gene>
<feature type="transmembrane region" description="Helical" evidence="8">
    <location>
        <begin position="190"/>
        <end position="209"/>
    </location>
</feature>
<keyword evidence="4" id="KW-0309">Germination</keyword>
<evidence type="ECO:0000256" key="8">
    <source>
        <dbReference type="SAM" id="Phobius"/>
    </source>
</evidence>
<feature type="transmembrane region" description="Helical" evidence="8">
    <location>
        <begin position="121"/>
        <end position="138"/>
    </location>
</feature>
<reference evidence="10" key="1">
    <citation type="submission" date="2016-10" db="EMBL/GenBank/DDBJ databases">
        <authorList>
            <person name="Varghese N."/>
            <person name="Submissions S."/>
        </authorList>
    </citation>
    <scope>NUCLEOTIDE SEQUENCE [LARGE SCALE GENOMIC DNA]</scope>
    <source>
        <strain evidence="10">CGMCC 1.10223</strain>
    </source>
</reference>
<keyword evidence="3" id="KW-0813">Transport</keyword>
<comment type="subcellular location">
    <subcellularLocation>
        <location evidence="1">Membrane</location>
        <topology evidence="1">Multi-pass membrane protein</topology>
    </subcellularLocation>
</comment>
<evidence type="ECO:0000256" key="6">
    <source>
        <dbReference type="ARBA" id="ARBA00022989"/>
    </source>
</evidence>
<organism evidence="9 10">
    <name type="scientific">Paenibacillus algorifonticola</name>
    <dbReference type="NCBI Taxonomy" id="684063"/>
    <lineage>
        <taxon>Bacteria</taxon>
        <taxon>Bacillati</taxon>
        <taxon>Bacillota</taxon>
        <taxon>Bacilli</taxon>
        <taxon>Bacillales</taxon>
        <taxon>Paenibacillaceae</taxon>
        <taxon>Paenibacillus</taxon>
    </lineage>
</organism>
<dbReference type="InterPro" id="IPR004761">
    <property type="entry name" value="Spore_GerAB"/>
</dbReference>
<dbReference type="AlphaFoldDB" id="A0A1I2GWN4"/>
<evidence type="ECO:0000313" key="10">
    <source>
        <dbReference type="Proteomes" id="UP000183410"/>
    </source>
</evidence>
<dbReference type="Pfam" id="PF03845">
    <property type="entry name" value="Spore_permease"/>
    <property type="match status" value="1"/>
</dbReference>
<keyword evidence="7 8" id="KW-0472">Membrane</keyword>